<organism evidence="1 2">
    <name type="scientific">Staurois parvus</name>
    <dbReference type="NCBI Taxonomy" id="386267"/>
    <lineage>
        <taxon>Eukaryota</taxon>
        <taxon>Metazoa</taxon>
        <taxon>Chordata</taxon>
        <taxon>Craniata</taxon>
        <taxon>Vertebrata</taxon>
        <taxon>Euteleostomi</taxon>
        <taxon>Amphibia</taxon>
        <taxon>Batrachia</taxon>
        <taxon>Anura</taxon>
        <taxon>Neobatrachia</taxon>
        <taxon>Ranoidea</taxon>
        <taxon>Ranidae</taxon>
        <taxon>Staurois</taxon>
    </lineage>
</organism>
<name>A0ABN9EN25_9NEOB</name>
<evidence type="ECO:0000313" key="1">
    <source>
        <dbReference type="EMBL" id="CAI9586122.1"/>
    </source>
</evidence>
<dbReference type="EMBL" id="CATNWA010015720">
    <property type="protein sequence ID" value="CAI9586122.1"/>
    <property type="molecule type" value="Genomic_DNA"/>
</dbReference>
<dbReference type="Proteomes" id="UP001162483">
    <property type="component" value="Unassembled WGS sequence"/>
</dbReference>
<accession>A0ABN9EN25</accession>
<comment type="caution">
    <text evidence="1">The sequence shown here is derived from an EMBL/GenBank/DDBJ whole genome shotgun (WGS) entry which is preliminary data.</text>
</comment>
<proteinExistence type="predicted"/>
<protein>
    <submittedName>
        <fullName evidence="1">Uncharacterized protein</fullName>
    </submittedName>
</protein>
<sequence>SYLLIRHIVWRYCTCSIWWVLLERGFFHGRVQVISTGPISTFQTEIRGSASS</sequence>
<gene>
    <name evidence="1" type="ORF">SPARVUS_LOCUS10321151</name>
</gene>
<evidence type="ECO:0000313" key="2">
    <source>
        <dbReference type="Proteomes" id="UP001162483"/>
    </source>
</evidence>
<keyword evidence="2" id="KW-1185">Reference proteome</keyword>
<reference evidence="1" key="1">
    <citation type="submission" date="2023-05" db="EMBL/GenBank/DDBJ databases">
        <authorList>
            <person name="Stuckert A."/>
        </authorList>
    </citation>
    <scope>NUCLEOTIDE SEQUENCE</scope>
</reference>
<feature type="non-terminal residue" evidence="1">
    <location>
        <position position="1"/>
    </location>
</feature>